<dbReference type="PROSITE" id="PS51192">
    <property type="entry name" value="HELICASE_ATP_BIND_1"/>
    <property type="match status" value="1"/>
</dbReference>
<reference evidence="4 5" key="1">
    <citation type="submission" date="2014-03" db="EMBL/GenBank/DDBJ databases">
        <title>Draft genome sequence of Deinococcus phoenicis 1P10ME.</title>
        <authorList>
            <person name="Stepanov V.G."/>
            <person name="Vaishampayan P."/>
            <person name="Venkateswaran K."/>
            <person name="Fox G.E."/>
        </authorList>
    </citation>
    <scope>NUCLEOTIDE SEQUENCE [LARGE SCALE GENOMIC DNA]</scope>
    <source>
        <strain evidence="4 5">1P10ME</strain>
    </source>
</reference>
<feature type="domain" description="Helicase ATP-binding" evidence="2">
    <location>
        <begin position="267"/>
        <end position="404"/>
    </location>
</feature>
<dbReference type="InterPro" id="IPR000330">
    <property type="entry name" value="SNF2_N"/>
</dbReference>
<dbReference type="SUPFAM" id="SSF52540">
    <property type="entry name" value="P-loop containing nucleoside triphosphate hydrolases"/>
    <property type="match status" value="2"/>
</dbReference>
<dbReference type="PANTHER" id="PTHR45766:SF6">
    <property type="entry name" value="SWI_SNF-RELATED MATRIX-ASSOCIATED ACTIN-DEPENDENT REGULATOR OF CHROMATIN SUBFAMILY A-LIKE PROTEIN 1"/>
    <property type="match status" value="1"/>
</dbReference>
<gene>
    <name evidence="4" type="ORF">DEIPH_ctg103orf0050</name>
</gene>
<comment type="caution">
    <text evidence="4">The sequence shown here is derived from an EMBL/GenBank/DDBJ whole genome shotgun (WGS) entry which is preliminary data.</text>
</comment>
<dbReference type="SMART" id="SM00487">
    <property type="entry name" value="DEXDc"/>
    <property type="match status" value="1"/>
</dbReference>
<dbReference type="EMBL" id="JHAC01000082">
    <property type="protein sequence ID" value="EYB66521.1"/>
    <property type="molecule type" value="Genomic_DNA"/>
</dbReference>
<protein>
    <recommendedName>
        <fullName evidence="6">NgoFVII family restriction endonuclease</fullName>
    </recommendedName>
</protein>
<dbReference type="Pfam" id="PF00176">
    <property type="entry name" value="SNF2-rel_dom"/>
    <property type="match status" value="1"/>
</dbReference>
<dbReference type="GO" id="GO:0016787">
    <property type="term" value="F:hydrolase activity"/>
    <property type="evidence" value="ECO:0007669"/>
    <property type="project" value="UniProtKB-KW"/>
</dbReference>
<dbReference type="PROSITE" id="PS51194">
    <property type="entry name" value="HELICASE_CTER"/>
    <property type="match status" value="1"/>
</dbReference>
<evidence type="ECO:0000313" key="4">
    <source>
        <dbReference type="EMBL" id="EYB66521.1"/>
    </source>
</evidence>
<dbReference type="InterPro" id="IPR001650">
    <property type="entry name" value="Helicase_C-like"/>
</dbReference>
<evidence type="ECO:0000259" key="3">
    <source>
        <dbReference type="PROSITE" id="PS51194"/>
    </source>
</evidence>
<name>A0A016QKM1_9DEIO</name>
<dbReference type="PATRIC" id="fig|1476583.3.peg.3469"/>
<dbReference type="InterPro" id="IPR025202">
    <property type="entry name" value="PLD-like_dom"/>
</dbReference>
<evidence type="ECO:0000313" key="5">
    <source>
        <dbReference type="Proteomes" id="UP000020492"/>
    </source>
</evidence>
<keyword evidence="5" id="KW-1185">Reference proteome</keyword>
<feature type="domain" description="Helicase C-terminal" evidence="3">
    <location>
        <begin position="718"/>
        <end position="879"/>
    </location>
</feature>
<dbReference type="Gene3D" id="3.40.50.300">
    <property type="entry name" value="P-loop containing nucleotide triphosphate hydrolases"/>
    <property type="match status" value="1"/>
</dbReference>
<proteinExistence type="predicted"/>
<dbReference type="InterPro" id="IPR049730">
    <property type="entry name" value="SNF2/RAD54-like_C"/>
</dbReference>
<dbReference type="eggNOG" id="COG0553">
    <property type="taxonomic scope" value="Bacteria"/>
</dbReference>
<dbReference type="CDD" id="cd09178">
    <property type="entry name" value="PLDc_N_Snf2_like"/>
    <property type="match status" value="1"/>
</dbReference>
<evidence type="ECO:0000259" key="2">
    <source>
        <dbReference type="PROSITE" id="PS51192"/>
    </source>
</evidence>
<dbReference type="PANTHER" id="PTHR45766">
    <property type="entry name" value="DNA ANNEALING HELICASE AND ENDONUCLEASE ZRANB3 FAMILY MEMBER"/>
    <property type="match status" value="1"/>
</dbReference>
<dbReference type="RefSeq" id="WP_034360646.1">
    <property type="nucleotide sequence ID" value="NZ_JHAC01000082.1"/>
</dbReference>
<dbReference type="Proteomes" id="UP000020492">
    <property type="component" value="Unassembled WGS sequence"/>
</dbReference>
<dbReference type="Gene3D" id="3.30.870.10">
    <property type="entry name" value="Endonuclease Chain A"/>
    <property type="match status" value="1"/>
</dbReference>
<organism evidence="4 5">
    <name type="scientific">Deinococcus phoenicis</name>
    <dbReference type="NCBI Taxonomy" id="1476583"/>
    <lineage>
        <taxon>Bacteria</taxon>
        <taxon>Thermotogati</taxon>
        <taxon>Deinococcota</taxon>
        <taxon>Deinococci</taxon>
        <taxon>Deinococcales</taxon>
        <taxon>Deinococcaceae</taxon>
        <taxon>Deinococcus</taxon>
    </lineage>
</organism>
<dbReference type="Pfam" id="PF13091">
    <property type="entry name" value="PLDc_2"/>
    <property type="match status" value="1"/>
</dbReference>
<dbReference type="Gene3D" id="3.40.50.10810">
    <property type="entry name" value="Tandem AAA-ATPase domain"/>
    <property type="match status" value="2"/>
</dbReference>
<evidence type="ECO:0008006" key="6">
    <source>
        <dbReference type="Google" id="ProtNLM"/>
    </source>
</evidence>
<dbReference type="CDD" id="cd18793">
    <property type="entry name" value="SF2_C_SNF"/>
    <property type="match status" value="1"/>
</dbReference>
<dbReference type="InterPro" id="IPR014001">
    <property type="entry name" value="Helicase_ATP-bd"/>
</dbReference>
<accession>A0A016QKM1</accession>
<dbReference type="InterPro" id="IPR027417">
    <property type="entry name" value="P-loop_NTPase"/>
</dbReference>
<dbReference type="AlphaFoldDB" id="A0A016QKM1"/>
<dbReference type="GO" id="GO:0005524">
    <property type="term" value="F:ATP binding"/>
    <property type="evidence" value="ECO:0007669"/>
    <property type="project" value="InterPro"/>
</dbReference>
<dbReference type="Pfam" id="PF00271">
    <property type="entry name" value="Helicase_C"/>
    <property type="match status" value="1"/>
</dbReference>
<dbReference type="SUPFAM" id="SSF56024">
    <property type="entry name" value="Phospholipase D/nuclease"/>
    <property type="match status" value="1"/>
</dbReference>
<dbReference type="STRING" id="1476583.DEIPH_ctg103orf0050"/>
<dbReference type="InterPro" id="IPR038718">
    <property type="entry name" value="SNF2-like_sf"/>
</dbReference>
<keyword evidence="1" id="KW-0378">Hydrolase</keyword>
<sequence length="1127" mass="126088">MPRIFDNIDLHLKDALRDTMAHAQRADFCVGYFNLRGWKLVDDLVEGWAGREDSRVRLLVGMQELPEGELRSALRLLGKPEGMDNRTALGLRRKVAEGFRNQLMLGAPSSSDEAGLRRLSRQLKSGKVQVKLFLEFLLHAKLYLFHLPGGVTPRMAFVGSSNLTFAGLQRQGELNVDAADHDGTQKLADWFEARWENRWALDISEELAQIIDESWAGEQGHTPHEIYLKMAYHLSREARAGVGEFRIPRDLENVLFPYQAAAVQIAAHHLNRRGGVMLGDVVGLGKTLMATALARVMQDDHGTRTLIICPVNLVPMWEDYVHRYGLTAKVMPISRAAHHLANTLRYQVVLIDESHNLRNCEGRRYRAIQEYITQNESKVILLSATPYNKEFADLGAQLRLFVPETTDLGIRPEMLMRDLGEAEFTAKFQTQPTTVAAFEKSEYADDWRDLMRLYLVRRTRSFVLQNYTQLDLETQRRFLTFAGGARAYFPTRRPRTVTFAVDEGDPADAYARLYAPAVVELIGKLALPRYGLGNYISEKARATATPAELEQLGNLGRAGKRLIGFSRTNLFKRLESSGATFVQSVERHVLRNYIFMHALEAGKPLPIGSQGADLLDERDDDAEGLFALDGDVALEGEQPSADASADATDAALLRSEAAYRARAAQIYARYETDYQRRFKWLRPELMTKKLHDALNRDARALLGVLNSVGEWRAEADPKLAALLTLLTETHPTEKVLIFSQFADTVNYLVAELRRRGVGRVEGVTGSSPDPSALAWRFSPQSNGKAYPPDQDIRILIATDVLSEGQNLQDAHIVVNFDLPWAIIRLIQRAGRVDRIGQKAPNIESYSFLPSDGVERLINLRARVRQRLLENAEVVGTDERFFEDDEAQKLFDLYHEKSGLLDDEDDGDVDLASRAFSIWEKALKRDPTLAVRIPGLPDVVYSTKAHQAAPEAPPGVLVYTRTPSGYDALAWMDEQGRSVTQSQLRILEAAACAPDTPALERLPEHHDLVQAGVAHIHTEESTAGGQVGRASGPRARTYDRLKRYATNLEGTLYSSPELLLAVDDIYKFPLRASALDTLSRQLRSGISDEGLAALVLTLREDDRLSLKQDEDDKPSEPQIICSLGLRSG</sequence>
<dbReference type="SMART" id="SM00490">
    <property type="entry name" value="HELICc"/>
    <property type="match status" value="1"/>
</dbReference>
<dbReference type="OrthoDB" id="9814088at2"/>
<evidence type="ECO:0000256" key="1">
    <source>
        <dbReference type="ARBA" id="ARBA00022801"/>
    </source>
</evidence>